<evidence type="ECO:0000256" key="1">
    <source>
        <dbReference type="SAM" id="MobiDB-lite"/>
    </source>
</evidence>
<dbReference type="AlphaFoldDB" id="A0A9N9W5Q9"/>
<evidence type="ECO:0000313" key="2">
    <source>
        <dbReference type="EMBL" id="CAH0043813.1"/>
    </source>
</evidence>
<feature type="region of interest" description="Disordered" evidence="1">
    <location>
        <begin position="124"/>
        <end position="143"/>
    </location>
</feature>
<dbReference type="EMBL" id="CABFOC020000003">
    <property type="protein sequence ID" value="CAH0043813.1"/>
    <property type="molecule type" value="Genomic_DNA"/>
</dbReference>
<sequence>MTSPSGPDNTNGLSGWGATLTDYHVSRGAKRRQPRRTARVQTKRRKRGRGQPPRLAPHLDEFDQYTRVLASDEETAFPGLDSTFGPDDGIEAEQGEEQLGDVWLAMTGTPLDMMVVQMENACGPVSSNSIPESCLDDIKNHDN</sequence>
<gene>
    <name evidence="2" type="ORF">CSOL1703_00009681</name>
</gene>
<reference evidence="2 3" key="2">
    <citation type="submission" date="2021-10" db="EMBL/GenBank/DDBJ databases">
        <authorList>
            <person name="Piombo E."/>
        </authorList>
    </citation>
    <scope>NUCLEOTIDE SEQUENCE [LARGE SCALE GENOMIC DNA]</scope>
</reference>
<accession>A0A9N9W5Q9</accession>
<keyword evidence="3" id="KW-1185">Reference proteome</keyword>
<organism evidence="2 3">
    <name type="scientific">Clonostachys solani</name>
    <dbReference type="NCBI Taxonomy" id="160281"/>
    <lineage>
        <taxon>Eukaryota</taxon>
        <taxon>Fungi</taxon>
        <taxon>Dikarya</taxon>
        <taxon>Ascomycota</taxon>
        <taxon>Pezizomycotina</taxon>
        <taxon>Sordariomycetes</taxon>
        <taxon>Hypocreomycetidae</taxon>
        <taxon>Hypocreales</taxon>
        <taxon>Bionectriaceae</taxon>
        <taxon>Clonostachys</taxon>
    </lineage>
</organism>
<name>A0A9N9W5Q9_9HYPO</name>
<evidence type="ECO:0000313" key="3">
    <source>
        <dbReference type="Proteomes" id="UP000775872"/>
    </source>
</evidence>
<reference evidence="3" key="1">
    <citation type="submission" date="2019-06" db="EMBL/GenBank/DDBJ databases">
        <authorList>
            <person name="Broberg M."/>
        </authorList>
    </citation>
    <scope>NUCLEOTIDE SEQUENCE [LARGE SCALE GENOMIC DNA]</scope>
</reference>
<dbReference type="Proteomes" id="UP000775872">
    <property type="component" value="Unassembled WGS sequence"/>
</dbReference>
<proteinExistence type="predicted"/>
<comment type="caution">
    <text evidence="2">The sequence shown here is derived from an EMBL/GenBank/DDBJ whole genome shotgun (WGS) entry which is preliminary data.</text>
</comment>
<feature type="compositionally biased region" description="Polar residues" evidence="1">
    <location>
        <begin position="1"/>
        <end position="13"/>
    </location>
</feature>
<protein>
    <submittedName>
        <fullName evidence="2">Uncharacterized protein</fullName>
    </submittedName>
</protein>
<feature type="compositionally biased region" description="Basic residues" evidence="1">
    <location>
        <begin position="27"/>
        <end position="49"/>
    </location>
</feature>
<feature type="region of interest" description="Disordered" evidence="1">
    <location>
        <begin position="1"/>
        <end position="57"/>
    </location>
</feature>